<name>A0ABM5GBG8_9SAUR</name>
<evidence type="ECO:0000256" key="2">
    <source>
        <dbReference type="ARBA" id="ARBA00022771"/>
    </source>
</evidence>
<evidence type="ECO:0000256" key="1">
    <source>
        <dbReference type="ARBA" id="ARBA00022723"/>
    </source>
</evidence>
<dbReference type="PANTHER" id="PTHR12268:SF19">
    <property type="entry name" value="DYSTROBREVIN ALPHA"/>
    <property type="match status" value="1"/>
</dbReference>
<dbReference type="SUPFAM" id="SSF47473">
    <property type="entry name" value="EF-hand"/>
    <property type="match status" value="2"/>
</dbReference>
<dbReference type="PANTHER" id="PTHR12268">
    <property type="entry name" value="E3 UBIQUITIN-PROTEIN LIGASE KCMF1"/>
    <property type="match status" value="1"/>
</dbReference>
<dbReference type="InterPro" id="IPR015154">
    <property type="entry name" value="EF-hand_dom_typ2"/>
</dbReference>
<dbReference type="InterPro" id="IPR043145">
    <property type="entry name" value="Znf_ZZ_sf"/>
</dbReference>
<protein>
    <submittedName>
        <fullName evidence="8">Dystrobrevin alpha isoform X9</fullName>
    </submittedName>
</protein>
<dbReference type="Pfam" id="PF00569">
    <property type="entry name" value="ZZ"/>
    <property type="match status" value="1"/>
</dbReference>
<dbReference type="Pfam" id="PF09068">
    <property type="entry name" value="EF-hand_2"/>
    <property type="match status" value="1"/>
</dbReference>
<feature type="region of interest" description="Disordered" evidence="5">
    <location>
        <begin position="43"/>
        <end position="67"/>
    </location>
</feature>
<evidence type="ECO:0000259" key="6">
    <source>
        <dbReference type="PROSITE" id="PS50135"/>
    </source>
</evidence>
<keyword evidence="3" id="KW-0862">Zinc</keyword>
<gene>
    <name evidence="8" type="primary">DTNA</name>
</gene>
<dbReference type="PROSITE" id="PS01357">
    <property type="entry name" value="ZF_ZZ_1"/>
    <property type="match status" value="1"/>
</dbReference>
<evidence type="ECO:0000313" key="8">
    <source>
        <dbReference type="RefSeq" id="XP_072855004.1"/>
    </source>
</evidence>
<dbReference type="RefSeq" id="XP_072855004.1">
    <property type="nucleotide sequence ID" value="XM_072998903.1"/>
</dbReference>
<sequence length="856" mass="97199">MRTRSAHAHSGRTRGSGHVQKQNGYILKQGNFSYDTCSMCQELQRQQKRRRRRRRPPVRGGSSSLQSGKYQLIRCDSSSKSSRSRRSQRSTELFWRMIEDCGKRGTTMAERRQLFAEMRAQDLDRIRLSTYRTACKLRFVQKKCNLHLVDIWNVIEALRENSLNNMDPNIELNVARLEAVLSTVFYQLNKRMPTTHQINVEQSISLLLNFLLAAFDPEGHGKISVFAVKMALATLCGGKIMDKLRYIFSMISDTSGVMVYGRYDMFLREVLKLPTAVFEGPSFGYTEQSAKSCFSQQKKVTLNAFLDTLMSDPPPQCLVWLPLLHRLANVENVFHPVECSYCHSESMMGFRYRCQQCHNYQLCQDCFWRGHASGSHSNQHQMKEYTSWKSPAKKLTNALSKSLSCASSREPLHPMFPDQPEKPLNLAHIVPPRPVTSMNDTLFSHSVPSGSPFTNRRLQYSLDVADRLADEHVLIGLYVNMLQNNPSRLLDSPNRLDEEHRLIARYAARLAAETTSSQPQQQTQQRGAPDISFSIDANKQQRQLIAELENKNREILQEIHRLRLEHEQASQPTPEKAAQNPTLLAELRLLRQRKDELEQRMSALQESRRELMVQLEGLMKLLKEEEMKQGTQGAGSPRSSPSHTISRPIPMPIRSASACSTPAHTPQDSLTGVGGDVQEAFAQGTRRNLRNDLLVAADSITNTMSSLVKELNSEVGSETESNVDSEFGRTHFDDLVPSPTSEKAFLAQIHARKPGYLHSGAASGTLRSDMVTEDGDPYVRADDENYENDSVRQLENELKMEEYLKQKLQDEAYQESCSQMDNRSDVRTKEGESCTQTNDRDSLSASFTEEVPAQHL</sequence>
<feature type="compositionally biased region" description="Basic residues" evidence="5">
    <location>
        <begin position="1"/>
        <end position="12"/>
    </location>
</feature>
<dbReference type="Gene3D" id="3.30.60.90">
    <property type="match status" value="1"/>
</dbReference>
<feature type="compositionally biased region" description="Basic residues" evidence="5">
    <location>
        <begin position="46"/>
        <end position="57"/>
    </location>
</feature>
<dbReference type="SUPFAM" id="SSF57850">
    <property type="entry name" value="RING/U-box"/>
    <property type="match status" value="1"/>
</dbReference>
<dbReference type="InterPro" id="IPR011992">
    <property type="entry name" value="EF-hand-dom_pair"/>
</dbReference>
<evidence type="ECO:0000256" key="4">
    <source>
        <dbReference type="PROSITE-ProRule" id="PRU00228"/>
    </source>
</evidence>
<dbReference type="CDD" id="cd16249">
    <property type="entry name" value="EFh_DTNA"/>
    <property type="match status" value="1"/>
</dbReference>
<keyword evidence="1" id="KW-0479">Metal-binding</keyword>
<dbReference type="Gene3D" id="1.10.238.10">
    <property type="entry name" value="EF-hand"/>
    <property type="match status" value="2"/>
</dbReference>
<dbReference type="InterPro" id="IPR015153">
    <property type="entry name" value="EF-hand_dom_typ1"/>
</dbReference>
<dbReference type="Proteomes" id="UP001652642">
    <property type="component" value="Chromosome 4"/>
</dbReference>
<accession>A0ABM5GBG8</accession>
<feature type="compositionally biased region" description="Low complexity" evidence="5">
    <location>
        <begin position="511"/>
        <end position="525"/>
    </location>
</feature>
<proteinExistence type="predicted"/>
<evidence type="ECO:0000256" key="5">
    <source>
        <dbReference type="SAM" id="MobiDB-lite"/>
    </source>
</evidence>
<dbReference type="SMART" id="SM00291">
    <property type="entry name" value="ZnF_ZZ"/>
    <property type="match status" value="1"/>
</dbReference>
<dbReference type="PROSITE" id="PS50135">
    <property type="entry name" value="ZF_ZZ_2"/>
    <property type="match status" value="1"/>
</dbReference>
<dbReference type="InterPro" id="IPR000433">
    <property type="entry name" value="Znf_ZZ"/>
</dbReference>
<organism evidence="7 8">
    <name type="scientific">Pogona vitticeps</name>
    <name type="common">central bearded dragon</name>
    <dbReference type="NCBI Taxonomy" id="103695"/>
    <lineage>
        <taxon>Eukaryota</taxon>
        <taxon>Metazoa</taxon>
        <taxon>Chordata</taxon>
        <taxon>Craniata</taxon>
        <taxon>Vertebrata</taxon>
        <taxon>Euteleostomi</taxon>
        <taxon>Lepidosauria</taxon>
        <taxon>Squamata</taxon>
        <taxon>Bifurcata</taxon>
        <taxon>Unidentata</taxon>
        <taxon>Episquamata</taxon>
        <taxon>Toxicofera</taxon>
        <taxon>Iguania</taxon>
        <taxon>Acrodonta</taxon>
        <taxon>Agamidae</taxon>
        <taxon>Amphibolurinae</taxon>
        <taxon>Pogona</taxon>
    </lineage>
</organism>
<feature type="region of interest" description="Disordered" evidence="5">
    <location>
        <begin position="810"/>
        <end position="856"/>
    </location>
</feature>
<evidence type="ECO:0000256" key="3">
    <source>
        <dbReference type="ARBA" id="ARBA00022833"/>
    </source>
</evidence>
<dbReference type="CDD" id="cd02334">
    <property type="entry name" value="ZZ_dystrophin"/>
    <property type="match status" value="1"/>
</dbReference>
<dbReference type="GeneID" id="110077633"/>
<feature type="domain" description="ZZ-type" evidence="6">
    <location>
        <begin position="334"/>
        <end position="390"/>
    </location>
</feature>
<dbReference type="InterPro" id="IPR050774">
    <property type="entry name" value="KCMF1/Dystrophin"/>
</dbReference>
<feature type="compositionally biased region" description="Basic and acidic residues" evidence="5">
    <location>
        <begin position="822"/>
        <end position="842"/>
    </location>
</feature>
<keyword evidence="7" id="KW-1185">Reference proteome</keyword>
<feature type="region of interest" description="Disordered" evidence="5">
    <location>
        <begin position="626"/>
        <end position="647"/>
    </location>
</feature>
<reference evidence="8" key="1">
    <citation type="submission" date="2025-08" db="UniProtKB">
        <authorList>
            <consortium name="RefSeq"/>
        </authorList>
    </citation>
    <scope>IDENTIFICATION</scope>
</reference>
<evidence type="ECO:0000313" key="7">
    <source>
        <dbReference type="Proteomes" id="UP001652642"/>
    </source>
</evidence>
<feature type="region of interest" description="Disordered" evidence="5">
    <location>
        <begin position="1"/>
        <end position="23"/>
    </location>
</feature>
<dbReference type="Pfam" id="PF09069">
    <property type="entry name" value="EF-hand_3"/>
    <property type="match status" value="1"/>
</dbReference>
<feature type="region of interest" description="Disordered" evidence="5">
    <location>
        <begin position="511"/>
        <end position="532"/>
    </location>
</feature>
<keyword evidence="2 4" id="KW-0863">Zinc-finger</keyword>